<protein>
    <submittedName>
        <fullName evidence="1">Uncharacterized protein</fullName>
    </submittedName>
</protein>
<gene>
    <name evidence="1" type="ORF">AV926_16820</name>
</gene>
<dbReference type="Proteomes" id="UP000076630">
    <property type="component" value="Unassembled WGS sequence"/>
</dbReference>
<keyword evidence="2" id="KW-1185">Reference proteome</keyword>
<accession>A0A163W178</accession>
<reference evidence="1 2" key="1">
    <citation type="submission" date="2016-01" db="EMBL/GenBank/DDBJ databases">
        <title>Whole genome sequencing of Myroides marinus L41.</title>
        <authorList>
            <person name="Hong K.W."/>
        </authorList>
    </citation>
    <scope>NUCLEOTIDE SEQUENCE [LARGE SCALE GENOMIC DNA]</scope>
    <source>
        <strain evidence="1 2">L41</strain>
    </source>
</reference>
<evidence type="ECO:0000313" key="2">
    <source>
        <dbReference type="Proteomes" id="UP000076630"/>
    </source>
</evidence>
<comment type="caution">
    <text evidence="1">The sequence shown here is derived from an EMBL/GenBank/DDBJ whole genome shotgun (WGS) entry which is preliminary data.</text>
</comment>
<evidence type="ECO:0000313" key="1">
    <source>
        <dbReference type="EMBL" id="KZE75700.1"/>
    </source>
</evidence>
<dbReference type="EMBL" id="LQNU01000082">
    <property type="protein sequence ID" value="KZE75700.1"/>
    <property type="molecule type" value="Genomic_DNA"/>
</dbReference>
<sequence>MNKKALSLVLGIILIASLCGLLPQYLIVKDGNITVGEVINKRKGRGGTTITVAYHYDDKKYMIKASSDEYKDMDYNQRVFVQFLPKYPSFAIITNIMVPSIIDSIPKKGWDDYPIIINENDRPSLFSF</sequence>
<name>A0A163W178_9FLAO</name>
<dbReference type="AlphaFoldDB" id="A0A163W178"/>
<proteinExistence type="predicted"/>
<organism evidence="1 2">
    <name type="scientific">Myroides marinus</name>
    <dbReference type="NCBI Taxonomy" id="703342"/>
    <lineage>
        <taxon>Bacteria</taxon>
        <taxon>Pseudomonadati</taxon>
        <taxon>Bacteroidota</taxon>
        <taxon>Flavobacteriia</taxon>
        <taxon>Flavobacteriales</taxon>
        <taxon>Flavobacteriaceae</taxon>
        <taxon>Myroides</taxon>
    </lineage>
</organism>